<dbReference type="OrthoDB" id="2085311at2"/>
<evidence type="ECO:0000256" key="2">
    <source>
        <dbReference type="ARBA" id="ARBA00022448"/>
    </source>
</evidence>
<dbReference type="GO" id="GO:0015740">
    <property type="term" value="P:C4-dicarboxylate transport"/>
    <property type="evidence" value="ECO:0007669"/>
    <property type="project" value="TreeGrafter"/>
</dbReference>
<dbReference type="PANTHER" id="PTHR35011">
    <property type="entry name" value="2,3-DIKETO-L-GULONATE TRAP TRANSPORTER SMALL PERMEASE PROTEIN YIAM"/>
    <property type="match status" value="1"/>
</dbReference>
<organism evidence="11 12">
    <name type="scientific">Vibrio halioticoli NBRC 102217</name>
    <dbReference type="NCBI Taxonomy" id="1219072"/>
    <lineage>
        <taxon>Bacteria</taxon>
        <taxon>Pseudomonadati</taxon>
        <taxon>Pseudomonadota</taxon>
        <taxon>Gammaproteobacteria</taxon>
        <taxon>Vibrionales</taxon>
        <taxon>Vibrionaceae</taxon>
        <taxon>Vibrio</taxon>
    </lineage>
</organism>
<evidence type="ECO:0000313" key="11">
    <source>
        <dbReference type="EMBL" id="GAD88919.1"/>
    </source>
</evidence>
<keyword evidence="2 9" id="KW-0813">Transport</keyword>
<dbReference type="PANTHER" id="PTHR35011:SF2">
    <property type="entry name" value="2,3-DIKETO-L-GULONATE TRAP TRANSPORTER SMALL PERMEASE PROTEIN YIAM"/>
    <property type="match status" value="1"/>
</dbReference>
<dbReference type="GO" id="GO:0022857">
    <property type="term" value="F:transmembrane transporter activity"/>
    <property type="evidence" value="ECO:0007669"/>
    <property type="project" value="UniProtKB-UniRule"/>
</dbReference>
<dbReference type="InterPro" id="IPR055348">
    <property type="entry name" value="DctQ"/>
</dbReference>
<name>V5F1D2_9VIBR</name>
<comment type="caution">
    <text evidence="11">The sequence shown here is derived from an EMBL/GenBank/DDBJ whole genome shotgun (WGS) entry which is preliminary data.</text>
</comment>
<keyword evidence="7 9" id="KW-0472">Membrane</keyword>
<comment type="function">
    <text evidence="9">Part of the tripartite ATP-independent periplasmic (TRAP) transport system.</text>
</comment>
<feature type="transmembrane region" description="Helical" evidence="9">
    <location>
        <begin position="15"/>
        <end position="36"/>
    </location>
</feature>
<feature type="transmembrane region" description="Helical" evidence="9">
    <location>
        <begin position="128"/>
        <end position="150"/>
    </location>
</feature>
<dbReference type="AlphaFoldDB" id="V5F1D2"/>
<evidence type="ECO:0000256" key="7">
    <source>
        <dbReference type="ARBA" id="ARBA00023136"/>
    </source>
</evidence>
<keyword evidence="5 9" id="KW-0812">Transmembrane</keyword>
<protein>
    <recommendedName>
        <fullName evidence="9">TRAP transporter small permease protein</fullName>
    </recommendedName>
</protein>
<evidence type="ECO:0000256" key="3">
    <source>
        <dbReference type="ARBA" id="ARBA00022475"/>
    </source>
</evidence>
<proteinExistence type="inferred from homology"/>
<keyword evidence="3" id="KW-1003">Cell membrane</keyword>
<feature type="transmembrane region" description="Helical" evidence="9">
    <location>
        <begin position="90"/>
        <end position="108"/>
    </location>
</feature>
<keyword evidence="6 9" id="KW-1133">Transmembrane helix</keyword>
<keyword evidence="12" id="KW-1185">Reference proteome</keyword>
<feature type="transmembrane region" description="Helical" evidence="9">
    <location>
        <begin position="51"/>
        <end position="69"/>
    </location>
</feature>
<dbReference type="RefSeq" id="WP_023403298.1">
    <property type="nucleotide sequence ID" value="NZ_BAUJ01000012.1"/>
</dbReference>
<comment type="subcellular location">
    <subcellularLocation>
        <location evidence="1 9">Cell inner membrane</location>
        <topology evidence="1 9">Multi-pass membrane protein</topology>
    </subcellularLocation>
</comment>
<sequence length="166" mass="18633">MFSVLRQFKTFLDKAILTFCGIAIVTLVITVTWQVFSRYVLNDPSSFTDELARYTMIWFGLAGASYLFGKNGHLAITLFIGSVRAKHRKYFHIVINLISVAFISLAMVKGGLLLMSRTMMQFSPALQIPMAYVYLILPLSGVIMLTYILLSTLEMFAPAQSVKEGE</sequence>
<evidence type="ECO:0000259" key="10">
    <source>
        <dbReference type="Pfam" id="PF04290"/>
    </source>
</evidence>
<comment type="subunit">
    <text evidence="9">The complex comprises the extracytoplasmic solute receptor protein and the two transmembrane proteins.</text>
</comment>
<accession>V5F1D2</accession>
<dbReference type="eggNOG" id="COG3090">
    <property type="taxonomic scope" value="Bacteria"/>
</dbReference>
<evidence type="ECO:0000256" key="8">
    <source>
        <dbReference type="ARBA" id="ARBA00038436"/>
    </source>
</evidence>
<feature type="domain" description="Tripartite ATP-independent periplasmic transporters DctQ component" evidence="10">
    <location>
        <begin position="27"/>
        <end position="155"/>
    </location>
</feature>
<evidence type="ECO:0000256" key="1">
    <source>
        <dbReference type="ARBA" id="ARBA00004429"/>
    </source>
</evidence>
<comment type="similarity">
    <text evidence="8 9">Belongs to the TRAP transporter small permease family.</text>
</comment>
<keyword evidence="4 9" id="KW-0997">Cell inner membrane</keyword>
<reference evidence="11 12" key="1">
    <citation type="submission" date="2013-11" db="EMBL/GenBank/DDBJ databases">
        <title>Whole genome shotgun sequence of Vibrio halioticoli NBRC 102217.</title>
        <authorList>
            <person name="Isaki S."/>
            <person name="Kimura A."/>
            <person name="Ohji S."/>
            <person name="Hosoyama A."/>
            <person name="Fujita N."/>
            <person name="Hashimoto M."/>
            <person name="Hosoyama Y."/>
            <person name="Yamazoe A."/>
        </authorList>
    </citation>
    <scope>NUCLEOTIDE SEQUENCE [LARGE SCALE GENOMIC DNA]</scope>
    <source>
        <strain evidence="11 12">NBRC 102217</strain>
    </source>
</reference>
<evidence type="ECO:0000256" key="9">
    <source>
        <dbReference type="RuleBase" id="RU369079"/>
    </source>
</evidence>
<dbReference type="InterPro" id="IPR007387">
    <property type="entry name" value="TRAP_DctQ"/>
</dbReference>
<dbReference type="Pfam" id="PF04290">
    <property type="entry name" value="DctQ"/>
    <property type="match status" value="1"/>
</dbReference>
<gene>
    <name evidence="11" type="ORF">VHA01S_012_00350</name>
</gene>
<evidence type="ECO:0000256" key="5">
    <source>
        <dbReference type="ARBA" id="ARBA00022692"/>
    </source>
</evidence>
<evidence type="ECO:0000313" key="12">
    <source>
        <dbReference type="Proteomes" id="UP000017800"/>
    </source>
</evidence>
<evidence type="ECO:0000256" key="4">
    <source>
        <dbReference type="ARBA" id="ARBA00022519"/>
    </source>
</evidence>
<dbReference type="EMBL" id="BAUJ01000012">
    <property type="protein sequence ID" value="GAD88919.1"/>
    <property type="molecule type" value="Genomic_DNA"/>
</dbReference>
<dbReference type="GO" id="GO:0005886">
    <property type="term" value="C:plasma membrane"/>
    <property type="evidence" value="ECO:0007669"/>
    <property type="project" value="UniProtKB-SubCell"/>
</dbReference>
<evidence type="ECO:0000256" key="6">
    <source>
        <dbReference type="ARBA" id="ARBA00022989"/>
    </source>
</evidence>
<dbReference type="Proteomes" id="UP000017800">
    <property type="component" value="Unassembled WGS sequence"/>
</dbReference>